<dbReference type="OrthoDB" id="1856718at2759"/>
<keyword evidence="4 8" id="KW-0812">Transmembrane</keyword>
<feature type="transmembrane region" description="Helical" evidence="8">
    <location>
        <begin position="607"/>
        <end position="632"/>
    </location>
</feature>
<organism evidence="9 10">
    <name type="scientific">Toxoplasma gondii GAB2-2007-GAL-DOM2</name>
    <dbReference type="NCBI Taxonomy" id="1130820"/>
    <lineage>
        <taxon>Eukaryota</taxon>
        <taxon>Sar</taxon>
        <taxon>Alveolata</taxon>
        <taxon>Apicomplexa</taxon>
        <taxon>Conoidasida</taxon>
        <taxon>Coccidia</taxon>
        <taxon>Eucoccidiorida</taxon>
        <taxon>Eimeriorina</taxon>
        <taxon>Sarcocystidae</taxon>
        <taxon>Toxoplasma</taxon>
    </lineage>
</organism>
<dbReference type="InterPro" id="IPR002259">
    <property type="entry name" value="Eqnu_transpt"/>
</dbReference>
<keyword evidence="6 8" id="KW-0472">Membrane</keyword>
<evidence type="ECO:0000256" key="8">
    <source>
        <dbReference type="SAM" id="Phobius"/>
    </source>
</evidence>
<comment type="similarity">
    <text evidence="2">Belongs to the SLC29A/ENT transporter (TC 2.A.57) family.</text>
</comment>
<name>A0A086KXE7_TOXGO</name>
<feature type="region of interest" description="Disordered" evidence="7">
    <location>
        <begin position="42"/>
        <end position="94"/>
    </location>
</feature>
<dbReference type="VEuPathDB" id="ToxoDB:TGDOM2_359630"/>
<proteinExistence type="inferred from homology"/>
<feature type="transmembrane region" description="Helical" evidence="8">
    <location>
        <begin position="374"/>
        <end position="396"/>
    </location>
</feature>
<evidence type="ECO:0000256" key="4">
    <source>
        <dbReference type="ARBA" id="ARBA00022692"/>
    </source>
</evidence>
<evidence type="ECO:0000313" key="9">
    <source>
        <dbReference type="EMBL" id="KFG49065.1"/>
    </source>
</evidence>
<dbReference type="PANTHER" id="PTHR10332">
    <property type="entry name" value="EQUILIBRATIVE NUCLEOSIDE TRANSPORTER"/>
    <property type="match status" value="1"/>
</dbReference>
<feature type="transmembrane region" description="Helical" evidence="8">
    <location>
        <begin position="275"/>
        <end position="297"/>
    </location>
</feature>
<evidence type="ECO:0000256" key="3">
    <source>
        <dbReference type="ARBA" id="ARBA00022448"/>
    </source>
</evidence>
<evidence type="ECO:0000256" key="5">
    <source>
        <dbReference type="ARBA" id="ARBA00022989"/>
    </source>
</evidence>
<keyword evidence="5 8" id="KW-1133">Transmembrane helix</keyword>
<evidence type="ECO:0000256" key="2">
    <source>
        <dbReference type="ARBA" id="ARBA00007965"/>
    </source>
</evidence>
<comment type="caution">
    <text evidence="9">The sequence shown here is derived from an EMBL/GenBank/DDBJ whole genome shotgun (WGS) entry which is preliminary data.</text>
</comment>
<dbReference type="Pfam" id="PF01733">
    <property type="entry name" value="Nucleoside_tran"/>
    <property type="match status" value="1"/>
</dbReference>
<protein>
    <submittedName>
        <fullName evidence="9">Nucleoside transporter</fullName>
    </submittedName>
</protein>
<gene>
    <name evidence="9" type="ORF">TGDOM2_359630</name>
</gene>
<sequence>MKSLPTLTSAAGYPCSACAEGIHTPSRPNGIHLVPLSLQRAESVVSPSQSRGGPRSGRRFPSLHTRAISEPAEARPRPLSLRPTSQPSPPPKRQSVLFRTFNLLPWHRQRTLVLPPTEETVAQAAASSRPTFRYPDAATLTDYSLREGLPMSTAGESAAEDLGGASAVAGRSIFEGESYEGPESIIDGIDDICGSHGAASFSPKAARIGNTVFGLLGFSSLVGWNFTINLAPYISAQLFPDSATHWDNSFLAMFQIAILLVQACLLWIGALRKSLLFIGGCLSVVVFSILTPVLAYLPETVAITGMHLMCFLTGLSSGLFQGAGFAIAGAMPKTCVGAVSVGQGLAGVGAFLLSTLLGFAVFPLDTRVGVQTTAWTVYLFSALVALLSAVSVSYLFQQSWARRALKKASQQRTERMRLSVRRQQEREIDEAAAEIEAVENSVTESDDVDLEAALDEKGMSTVVHGDVGAKPISPILVEACAEPSSRRIRHRAPELYSKWHVLQTVFPELLSIFLNFFITMNLFPRVGPVLWKYSQNISNHFLILFGVFSVGDVAGRWLPDLSQATTRLQWLMLPRTWLLPAVLFRTIFYVPFCLGYKVEGAPVINDFWWYVIVMFLFAVTHGWTSTLGYIYCVSIPSRLDEKEIAGPLAVIALSLGLVTGLYIAFLVY</sequence>
<dbReference type="EMBL" id="AHZU02000051">
    <property type="protein sequence ID" value="KFG49065.1"/>
    <property type="molecule type" value="Genomic_DNA"/>
</dbReference>
<feature type="transmembrane region" description="Helical" evidence="8">
    <location>
        <begin position="212"/>
        <end position="230"/>
    </location>
</feature>
<reference evidence="9 10" key="1">
    <citation type="submission" date="2014-02" db="EMBL/GenBank/DDBJ databases">
        <authorList>
            <person name="Sibley D."/>
            <person name="Venepally P."/>
            <person name="Karamycheva S."/>
            <person name="Hadjithomas M."/>
            <person name="Khan A."/>
            <person name="Brunk B."/>
            <person name="Roos D."/>
            <person name="Caler E."/>
            <person name="Lorenzi H."/>
        </authorList>
    </citation>
    <scope>NUCLEOTIDE SEQUENCE [LARGE SCALE GENOMIC DNA]</scope>
    <source>
        <strain evidence="9 10">GAB2-2007-GAL-DOM2</strain>
    </source>
</reference>
<feature type="transmembrane region" description="Helical" evidence="8">
    <location>
        <begin position="540"/>
        <end position="558"/>
    </location>
</feature>
<feature type="transmembrane region" description="Helical" evidence="8">
    <location>
        <begin position="335"/>
        <end position="362"/>
    </location>
</feature>
<dbReference type="PANTHER" id="PTHR10332:SF10">
    <property type="entry name" value="EQUILIBRATIVE NUCLEOSIDE TRANSPORTER 4"/>
    <property type="match status" value="1"/>
</dbReference>
<evidence type="ECO:0000313" key="10">
    <source>
        <dbReference type="Proteomes" id="UP000028837"/>
    </source>
</evidence>
<feature type="transmembrane region" description="Helical" evidence="8">
    <location>
        <begin position="303"/>
        <end position="328"/>
    </location>
</feature>
<dbReference type="AlphaFoldDB" id="A0A086KXE7"/>
<evidence type="ECO:0000256" key="7">
    <source>
        <dbReference type="SAM" id="MobiDB-lite"/>
    </source>
</evidence>
<evidence type="ECO:0000256" key="1">
    <source>
        <dbReference type="ARBA" id="ARBA00004141"/>
    </source>
</evidence>
<dbReference type="GO" id="GO:0005886">
    <property type="term" value="C:plasma membrane"/>
    <property type="evidence" value="ECO:0007669"/>
    <property type="project" value="TreeGrafter"/>
</dbReference>
<evidence type="ECO:0000256" key="6">
    <source>
        <dbReference type="ARBA" id="ARBA00023136"/>
    </source>
</evidence>
<dbReference type="SMR" id="A0A086KXE7"/>
<feature type="transmembrane region" description="Helical" evidence="8">
    <location>
        <begin position="250"/>
        <end position="268"/>
    </location>
</feature>
<dbReference type="GO" id="GO:0005337">
    <property type="term" value="F:nucleoside transmembrane transporter activity"/>
    <property type="evidence" value="ECO:0007669"/>
    <property type="project" value="InterPro"/>
</dbReference>
<feature type="transmembrane region" description="Helical" evidence="8">
    <location>
        <begin position="570"/>
        <end position="592"/>
    </location>
</feature>
<dbReference type="InterPro" id="IPR036259">
    <property type="entry name" value="MFS_trans_sf"/>
</dbReference>
<accession>A0A086KXE7</accession>
<comment type="subcellular location">
    <subcellularLocation>
        <location evidence="1">Membrane</location>
        <topology evidence="1">Multi-pass membrane protein</topology>
    </subcellularLocation>
</comment>
<feature type="transmembrane region" description="Helical" evidence="8">
    <location>
        <begin position="644"/>
        <end position="665"/>
    </location>
</feature>
<dbReference type="Proteomes" id="UP000028837">
    <property type="component" value="Unassembled WGS sequence"/>
</dbReference>
<keyword evidence="3" id="KW-0813">Transport</keyword>
<dbReference type="SUPFAM" id="SSF103473">
    <property type="entry name" value="MFS general substrate transporter"/>
    <property type="match status" value="1"/>
</dbReference>